<organism evidence="1 2">
    <name type="scientific">Eretmocerus hayati</name>
    <dbReference type="NCBI Taxonomy" id="131215"/>
    <lineage>
        <taxon>Eukaryota</taxon>
        <taxon>Metazoa</taxon>
        <taxon>Ecdysozoa</taxon>
        <taxon>Arthropoda</taxon>
        <taxon>Hexapoda</taxon>
        <taxon>Insecta</taxon>
        <taxon>Pterygota</taxon>
        <taxon>Neoptera</taxon>
        <taxon>Endopterygota</taxon>
        <taxon>Hymenoptera</taxon>
        <taxon>Apocrita</taxon>
        <taxon>Proctotrupomorpha</taxon>
        <taxon>Chalcidoidea</taxon>
        <taxon>Aphelinidae</taxon>
        <taxon>Aphelininae</taxon>
        <taxon>Eretmocerus</taxon>
    </lineage>
</organism>
<protein>
    <submittedName>
        <fullName evidence="1">Uncharacterized protein</fullName>
    </submittedName>
</protein>
<dbReference type="Proteomes" id="UP001239111">
    <property type="component" value="Chromosome 3"/>
</dbReference>
<proteinExistence type="predicted"/>
<keyword evidence="2" id="KW-1185">Reference proteome</keyword>
<comment type="caution">
    <text evidence="1">The sequence shown here is derived from an EMBL/GenBank/DDBJ whole genome shotgun (WGS) entry which is preliminary data.</text>
</comment>
<sequence>MASRRNELLDAVRSRDVRRLNALIRDGCEVNYSIPPGLSVLHYAVMRYLHDSKGRKSLNVIKKLISAGAILNIQGLSELGYTILSEALSSHAESKELIELLLKAGADLNYQSSDKSLLCPLAQACESANLDLIEYLIIAGAQINVDSNVSVPPICVAARRDSHELVKLLMHFEAEFNLRDLKYILTNVEVDSTKSYDVPKEIFELLLKNATSKNSQSLGDVFRVALKDTMMYGRPSHVRMLLNGGAKLKMIDYPLHAAATNKDDQILNMLLSQSKYDINGLNEASETPLLVAVNFDCVDNFLLLLQHGARIDIPLAPSDAVMSQNPPVGLPWITAIRNRRGEIFNALIAASISLGKGEIIKHEKAFLNIKFRGLLKNVVAPDKFDEILIGHVMYLRSRGHKIHLSNERTLINSLPGCVKLMTDSIRELEDMKIRKLGNLRIYDLMKGSEFVHKFSDLLIMQLESSNVQERYPIYNQTLLMAASGAICRHSIESEALEELGNIISPCICINHIIRKNVLIYLNIQDIISLAKLKFS</sequence>
<evidence type="ECO:0000313" key="1">
    <source>
        <dbReference type="EMBL" id="KAJ8669517.1"/>
    </source>
</evidence>
<accession>A0ACC2NEI0</accession>
<gene>
    <name evidence="1" type="ORF">QAD02_000776</name>
</gene>
<dbReference type="EMBL" id="CM056743">
    <property type="protein sequence ID" value="KAJ8669517.1"/>
    <property type="molecule type" value="Genomic_DNA"/>
</dbReference>
<reference evidence="1" key="1">
    <citation type="submission" date="2023-04" db="EMBL/GenBank/DDBJ databases">
        <title>A chromosome-level genome assembly of the parasitoid wasp Eretmocerus hayati.</title>
        <authorList>
            <person name="Zhong Y."/>
            <person name="Liu S."/>
            <person name="Liu Y."/>
        </authorList>
    </citation>
    <scope>NUCLEOTIDE SEQUENCE</scope>
    <source>
        <strain evidence="1">ZJU_SS_LIU_2023</strain>
    </source>
</reference>
<name>A0ACC2NEI0_9HYME</name>
<evidence type="ECO:0000313" key="2">
    <source>
        <dbReference type="Proteomes" id="UP001239111"/>
    </source>
</evidence>